<keyword evidence="2" id="KW-1185">Reference proteome</keyword>
<dbReference type="InterPro" id="IPR035983">
    <property type="entry name" value="Hect_E3_ubiquitin_ligase"/>
</dbReference>
<proteinExistence type="predicted"/>
<protein>
    <submittedName>
        <fullName evidence="3">Uncharacterized protein LOC114853674 isoform X1</fullName>
    </submittedName>
</protein>
<reference evidence="3" key="1">
    <citation type="submission" date="2025-08" db="UniProtKB">
        <authorList>
            <consortium name="RefSeq"/>
        </authorList>
    </citation>
    <scope>IDENTIFICATION</scope>
</reference>
<dbReference type="SUPFAM" id="SSF56204">
    <property type="entry name" value="Hect, E3 ligase catalytic domain"/>
    <property type="match status" value="1"/>
</dbReference>
<evidence type="ECO:0000313" key="3">
    <source>
        <dbReference type="RefSeq" id="XP_029003153.1"/>
    </source>
</evidence>
<dbReference type="RefSeq" id="XP_029003153.1">
    <property type="nucleotide sequence ID" value="XM_029147320.3"/>
</dbReference>
<dbReference type="InParanoid" id="A0A6P7MAC6"/>
<dbReference type="OrthoDB" id="2384350at2759"/>
<organism evidence="2 3">
    <name type="scientific">Betta splendens</name>
    <name type="common">Siamese fighting fish</name>
    <dbReference type="NCBI Taxonomy" id="158456"/>
    <lineage>
        <taxon>Eukaryota</taxon>
        <taxon>Metazoa</taxon>
        <taxon>Chordata</taxon>
        <taxon>Craniata</taxon>
        <taxon>Vertebrata</taxon>
        <taxon>Euteleostomi</taxon>
        <taxon>Actinopterygii</taxon>
        <taxon>Neopterygii</taxon>
        <taxon>Teleostei</taxon>
        <taxon>Neoteleostei</taxon>
        <taxon>Acanthomorphata</taxon>
        <taxon>Anabantaria</taxon>
        <taxon>Anabantiformes</taxon>
        <taxon>Anabantoidei</taxon>
        <taxon>Osphronemidae</taxon>
        <taxon>Betta</taxon>
    </lineage>
</organism>
<dbReference type="Proteomes" id="UP000515150">
    <property type="component" value="Chromosome 4"/>
</dbReference>
<dbReference type="KEGG" id="bspl:114853674"/>
<dbReference type="Gene3D" id="3.90.1750.10">
    <property type="entry name" value="Hect, E3 ligase catalytic domains"/>
    <property type="match status" value="1"/>
</dbReference>
<gene>
    <name evidence="3" type="primary">LOC114853674</name>
</gene>
<dbReference type="AlphaFoldDB" id="A0A6P7MAC6"/>
<evidence type="ECO:0000256" key="1">
    <source>
        <dbReference type="SAM" id="MobiDB-lite"/>
    </source>
</evidence>
<feature type="compositionally biased region" description="Basic and acidic residues" evidence="1">
    <location>
        <begin position="279"/>
        <end position="295"/>
    </location>
</feature>
<feature type="region of interest" description="Disordered" evidence="1">
    <location>
        <begin position="271"/>
        <end position="295"/>
    </location>
</feature>
<name>A0A6P7MAC6_BETSP</name>
<dbReference type="GO" id="GO:0004842">
    <property type="term" value="F:ubiquitin-protein transferase activity"/>
    <property type="evidence" value="ECO:0007669"/>
    <property type="project" value="InterPro"/>
</dbReference>
<dbReference type="GeneID" id="114853674"/>
<sequence length="681" mass="75963">MKPGERKVALLAITEHIEMMLLSREDPCLVMLMQEEVQEHSFYQHQQHPLVPDCEEEAERGVRIQPRSKLQTELPDAQAGGNYSHALQLAQGIEIEMEIFPPFKVTESELVELKSDDPSVMIPPSPNKTSRLRWKRLCPQRTGLVVTDVICLPRGHHVAHLDRHVVPQGKEREALSAGGLAARITIDCGWSADQMWSRLVMLFQRRFVKQAGQKFTFTYLQCVQGSRVLFVPPVPGQGWTGEQVLRICGHGPLYILSHLDYPPAQKLEKETPAVNGQESCKDGASQKKKSQEDFTTEKLPNDLETVLRLFRQQNVAQSAETQILVRRRNFLHGALKAVKRPDFCFRNTPVVAFRGEGGGEASVRDFFRSTLLELHHSCVFEGRPGRLFLTRDLAALENRRYYEAGVLIGWSLTHGGPGPRCLHPALFQLMCGHKPCLEDFSCTDIADGEVSVRLQQLLSCTDVKLLSPSLCNWVSSCGLPDFSAAQSDEMPAVYEHLVQHHIYHRVASMISQFKDGLNSCGGLWGTIESNWELFVPVMTSEQQQPVTLEEFTQLFTVCYSQSDCQMRAAEAVTVAHWETVLTLISGGQADLCFEDLIAFITGADRPPPLGFPTLISLRFYSQDAGVSSERLPHASGALELFLPRGAAGADHLLTLLRRAVREALGSAHRQTKEQGKEGSGS</sequence>
<accession>A0A6P7MAC6</accession>
<evidence type="ECO:0000313" key="2">
    <source>
        <dbReference type="Proteomes" id="UP000515150"/>
    </source>
</evidence>